<dbReference type="SUPFAM" id="SSF52540">
    <property type="entry name" value="P-loop containing nucleoside triphosphate hydrolases"/>
    <property type="match status" value="3"/>
</dbReference>
<dbReference type="GO" id="GO:0005524">
    <property type="term" value="F:ATP binding"/>
    <property type="evidence" value="ECO:0007669"/>
    <property type="project" value="UniProtKB-KW"/>
</dbReference>
<dbReference type="SMART" id="SM00382">
    <property type="entry name" value="AAA"/>
    <property type="match status" value="3"/>
</dbReference>
<feature type="non-terminal residue" evidence="11">
    <location>
        <position position="1548"/>
    </location>
</feature>
<feature type="transmembrane region" description="Helical" evidence="8">
    <location>
        <begin position="489"/>
        <end position="513"/>
    </location>
</feature>
<dbReference type="Proteomes" id="UP000292052">
    <property type="component" value="Unassembled WGS sequence"/>
</dbReference>
<proteinExistence type="predicted"/>
<feature type="domain" description="ABC transmembrane type-1" evidence="10">
    <location>
        <begin position="1224"/>
        <end position="1332"/>
    </location>
</feature>
<dbReference type="CDD" id="cd03250">
    <property type="entry name" value="ABCC_MRP_domain1"/>
    <property type="match status" value="1"/>
</dbReference>
<feature type="transmembrane region" description="Helical" evidence="8">
    <location>
        <begin position="537"/>
        <end position="555"/>
    </location>
</feature>
<dbReference type="CDD" id="cd18579">
    <property type="entry name" value="ABC_6TM_ABCC_D1"/>
    <property type="match status" value="1"/>
</dbReference>
<feature type="domain" description="ABC transporter" evidence="9">
    <location>
        <begin position="229"/>
        <end position="458"/>
    </location>
</feature>
<dbReference type="Gene3D" id="3.40.50.300">
    <property type="entry name" value="P-loop containing nucleotide triphosphate hydrolases"/>
    <property type="match status" value="3"/>
</dbReference>
<feature type="domain" description="ABC transmembrane type-1" evidence="10">
    <location>
        <begin position="498"/>
        <end position="780"/>
    </location>
</feature>
<dbReference type="Pfam" id="PF00005">
    <property type="entry name" value="ABC_tran"/>
    <property type="match status" value="3"/>
</dbReference>
<dbReference type="GO" id="GO:0140359">
    <property type="term" value="F:ABC-type transporter activity"/>
    <property type="evidence" value="ECO:0007669"/>
    <property type="project" value="InterPro"/>
</dbReference>
<feature type="domain" description="ABC transmembrane type-1" evidence="10">
    <location>
        <begin position="1112"/>
        <end position="1186"/>
    </location>
</feature>
<gene>
    <name evidence="11" type="ORF">BDFB_005146</name>
</gene>
<evidence type="ECO:0000256" key="3">
    <source>
        <dbReference type="ARBA" id="ARBA00022692"/>
    </source>
</evidence>
<reference evidence="11 12" key="1">
    <citation type="submission" date="2017-03" db="EMBL/GenBank/DDBJ databases">
        <title>Genome of the blue death feigning beetle - Asbolus verrucosus.</title>
        <authorList>
            <person name="Rider S.D."/>
        </authorList>
    </citation>
    <scope>NUCLEOTIDE SEQUENCE [LARGE SCALE GENOMIC DNA]</scope>
    <source>
        <strain evidence="11">Butters</strain>
        <tissue evidence="11">Head and leg muscle</tissue>
    </source>
</reference>
<dbReference type="Gene3D" id="1.20.1560.10">
    <property type="entry name" value="ABC transporter type 1, transmembrane domain"/>
    <property type="match status" value="4"/>
</dbReference>
<feature type="transmembrane region" description="Helical" evidence="8">
    <location>
        <begin position="764"/>
        <end position="780"/>
    </location>
</feature>
<dbReference type="InterPro" id="IPR011527">
    <property type="entry name" value="ABC1_TM_dom"/>
</dbReference>
<protein>
    <recommendedName>
        <fullName evidence="13">Multidrug resistance-associated protein lethal(2)03659</fullName>
    </recommendedName>
</protein>
<keyword evidence="3 8" id="KW-0812">Transmembrane</keyword>
<dbReference type="OrthoDB" id="6500128at2759"/>
<feature type="transmembrane region" description="Helical" evidence="8">
    <location>
        <begin position="639"/>
        <end position="662"/>
    </location>
</feature>
<feature type="domain" description="ABC transmembrane type-1" evidence="10">
    <location>
        <begin position="1"/>
        <end position="196"/>
    </location>
</feature>
<dbReference type="FunFam" id="1.20.1560.10:FF:000026">
    <property type="entry name" value="Multidrug resistance-associated protein lethal(2)03659"/>
    <property type="match status" value="1"/>
</dbReference>
<accession>A0A482W6M8</accession>
<evidence type="ECO:0000259" key="10">
    <source>
        <dbReference type="PROSITE" id="PS50929"/>
    </source>
</evidence>
<evidence type="ECO:0000256" key="2">
    <source>
        <dbReference type="ARBA" id="ARBA00022448"/>
    </source>
</evidence>
<feature type="transmembrane region" description="Helical" evidence="8">
    <location>
        <begin position="166"/>
        <end position="188"/>
    </location>
</feature>
<organism evidence="11 12">
    <name type="scientific">Asbolus verrucosus</name>
    <name type="common">Desert ironclad beetle</name>
    <dbReference type="NCBI Taxonomy" id="1661398"/>
    <lineage>
        <taxon>Eukaryota</taxon>
        <taxon>Metazoa</taxon>
        <taxon>Ecdysozoa</taxon>
        <taxon>Arthropoda</taxon>
        <taxon>Hexapoda</taxon>
        <taxon>Insecta</taxon>
        <taxon>Pterygota</taxon>
        <taxon>Neoptera</taxon>
        <taxon>Endopterygota</taxon>
        <taxon>Coleoptera</taxon>
        <taxon>Polyphaga</taxon>
        <taxon>Cucujiformia</taxon>
        <taxon>Tenebrionidae</taxon>
        <taxon>Pimeliinae</taxon>
        <taxon>Asbolus</taxon>
    </lineage>
</organism>
<dbReference type="FunFam" id="3.40.50.300:FF:000163">
    <property type="entry name" value="Multidrug resistance-associated protein member 4"/>
    <property type="match status" value="2"/>
</dbReference>
<evidence type="ECO:0000313" key="11">
    <source>
        <dbReference type="EMBL" id="RZC40830.1"/>
    </source>
</evidence>
<keyword evidence="6 8" id="KW-1133">Transmembrane helix</keyword>
<dbReference type="InterPro" id="IPR027417">
    <property type="entry name" value="P-loop_NTPase"/>
</dbReference>
<feature type="transmembrane region" description="Helical" evidence="8">
    <location>
        <begin position="139"/>
        <end position="160"/>
    </location>
</feature>
<keyword evidence="2" id="KW-0813">Transport</keyword>
<dbReference type="InterPro" id="IPR003439">
    <property type="entry name" value="ABC_transporter-like_ATP-bd"/>
</dbReference>
<dbReference type="SUPFAM" id="SSF90123">
    <property type="entry name" value="ABC transporter transmembrane region"/>
    <property type="match status" value="4"/>
</dbReference>
<sequence>MQFFDLHYMGNILNRFSKDLGTVDEYLPLTLYECLRSVCVLSSIIILISYVNLIFLIPATVVFILLYFIRRFYLPTGRSLKRLEAATRSPVIGHLNASLEGLTTIRAYATQDILRQEFDKHLDLYTSAFHMLQSALRAFAYLLDMICTFFIAVIVIRFLIFDKDTLAGNVGLAITQAFTLTGLLQWGVRSWAELENQMTSVERVLEYTDIENENKTGQVVENWPSKGKITYKNLNLTYGNSKEYVLKDINFTINPREKIGMVGRTGAGKSSIISTLFRLYQSEGTILIDDVDIKTLSLDFLRSSIAIIPQDPILFTGSIRSNIDPTGRYKDEEIWKAIETAKLKELVPSLDYQIIEGGSNFSSGQRQLICLARAIISKNKIIILDEATSNMDPETDVMIYTTIQENFSSCTVVTIAHRLHSVLYSDKVMVVDKGRIVEFDDPNVLLNNKNGVFYKMIKQACYKSSLESDDLYEVLDSCRSKQLGDQAVWACYGKTFVILGLMLLVTKLVTTIWSPEAFSKLISYFSPGQKEITKQNAIYYASVVIGLNVINLFFYHNYMLALTELGIKVRTAICSLLYRKSLKLNSESLSEVTVGKITTIITKDIDAFEMLIYYGNDIWIALVQTGIICYLIYSKIGVASFAGVIFFLIVLPIQVLIGKMAYSYRLASSKKTDDRLELIQEILSAIKIIKMYTWEKYFEKKISLARKEELSKLHKLFYTKVWIVIIGSMCSKMAFFIFLMTYVWMGNNVTAEIVYYILSCFNDLEYSLSNLIPFGLSYAAETYATAKRIDGVLAAKESPPREETEIDSKPSAIILTGITTSVRGKKLFENIFLSINEGLNIVVGHVGSGKTTFLKTILQDCEVTGDLKISGTISYAAQEPWLFPSTIKNNILFGEEFREKRYQEVLKVCSLDYDLEMLEDGDNTIIGDRGINLSKGQQARVNLARAVYKETDIYLLDDCLAALDAHVGNSIFKECIKKFLKNKLCIFVTNNYDYIKEADKVIIINRGSVKFSQKVEKQFQVETVLNNVENDHQNDKAIEEQVDRKEVYYETKKAGKVSLKVYHRYIIYGGGVVIFATVVTLEQNLWNFKELNQTNTTKYDEVYKERTYNLNMYIVTVISSTILSLIRSFAFFNFTRIASINMHKAMVRNITNSTMKFFDSNFIGNVLNRFSKDCLTVDEYLPFVVIECLTVKLIQFQKEDVHESFTDDICRFWWYCFVDHSQPRSPMIGHLNSTLEGLTTIRASRAQETIKNEFDRHQNLFTSVNYTLNNSIIALAFGLDFFCAIFTALVIIQFLVTDLNTAVGDVGLAITQAFVITDIITTGIKNLSECENKMTSVERLLEYTEVEEEDKSGIPLADWPKEGSINFNNVSLNYSSTTKEMLNDVNFVIKPREKVGIVGRTGAGKTSIISSLFRLYQTKGKISIDGIDIKSVPLTCLRSRLAVIPQDPFLFSGTVRENLDPFMEYHDEQIWNILGELRLKNIIQDLNMKLDKGSSFSAGQKQLFCLARVILRKNKIVVLDEATANVDQETDTLIHEAVQNNFAECTVI</sequence>
<dbReference type="Pfam" id="PF00664">
    <property type="entry name" value="ABC_membrane"/>
    <property type="match status" value="3"/>
</dbReference>
<evidence type="ECO:0000256" key="1">
    <source>
        <dbReference type="ARBA" id="ARBA00004141"/>
    </source>
</evidence>
<dbReference type="PROSITE" id="PS50893">
    <property type="entry name" value="ABC_TRANSPORTER_2"/>
    <property type="match status" value="2"/>
</dbReference>
<evidence type="ECO:0000256" key="5">
    <source>
        <dbReference type="ARBA" id="ARBA00022840"/>
    </source>
</evidence>
<feature type="transmembrane region" description="Helical" evidence="8">
    <location>
        <begin position="721"/>
        <end position="744"/>
    </location>
</feature>
<evidence type="ECO:0000256" key="7">
    <source>
        <dbReference type="ARBA" id="ARBA00023136"/>
    </source>
</evidence>
<dbReference type="GO" id="GO:0016887">
    <property type="term" value="F:ATP hydrolysis activity"/>
    <property type="evidence" value="ECO:0007669"/>
    <property type="project" value="InterPro"/>
</dbReference>
<feature type="domain" description="ABC transporter" evidence="9">
    <location>
        <begin position="813"/>
        <end position="1031"/>
    </location>
</feature>
<keyword evidence="4" id="KW-0547">Nucleotide-binding</keyword>
<dbReference type="EMBL" id="QDEB01022802">
    <property type="protein sequence ID" value="RZC40830.1"/>
    <property type="molecule type" value="Genomic_DNA"/>
</dbReference>
<feature type="transmembrane region" description="Helical" evidence="8">
    <location>
        <begin position="1112"/>
        <end position="1134"/>
    </location>
</feature>
<dbReference type="InterPro" id="IPR044726">
    <property type="entry name" value="ABCC_6TM_D2"/>
</dbReference>
<evidence type="ECO:0008006" key="13">
    <source>
        <dbReference type="Google" id="ProtNLM"/>
    </source>
</evidence>
<dbReference type="PANTHER" id="PTHR24223:SF448">
    <property type="entry name" value="FI20146P1-RELATED"/>
    <property type="match status" value="1"/>
</dbReference>
<dbReference type="CDD" id="cd03244">
    <property type="entry name" value="ABCC_MRP_domain2"/>
    <property type="match status" value="2"/>
</dbReference>
<dbReference type="FunFam" id="1.20.1560.10:FF:000014">
    <property type="entry name" value="Multidrug resistance-associated protein member 4"/>
    <property type="match status" value="1"/>
</dbReference>
<feature type="transmembrane region" description="Helical" evidence="8">
    <location>
        <begin position="1062"/>
        <end position="1081"/>
    </location>
</feature>
<evidence type="ECO:0000259" key="9">
    <source>
        <dbReference type="PROSITE" id="PS50893"/>
    </source>
</evidence>
<evidence type="ECO:0000256" key="8">
    <source>
        <dbReference type="SAM" id="Phobius"/>
    </source>
</evidence>
<comment type="subcellular location">
    <subcellularLocation>
        <location evidence="1">Membrane</location>
        <topology evidence="1">Multi-pass membrane protein</topology>
    </subcellularLocation>
</comment>
<feature type="transmembrane region" description="Helical" evidence="8">
    <location>
        <begin position="1272"/>
        <end position="1296"/>
    </location>
</feature>
<name>A0A482W6M8_ASBVE</name>
<dbReference type="PROSITE" id="PS00211">
    <property type="entry name" value="ABC_TRANSPORTER_1"/>
    <property type="match status" value="3"/>
</dbReference>
<dbReference type="InterPro" id="IPR003593">
    <property type="entry name" value="AAA+_ATPase"/>
</dbReference>
<evidence type="ECO:0000256" key="4">
    <source>
        <dbReference type="ARBA" id="ARBA00022741"/>
    </source>
</evidence>
<dbReference type="GO" id="GO:0016020">
    <property type="term" value="C:membrane"/>
    <property type="evidence" value="ECO:0007669"/>
    <property type="project" value="UniProtKB-SubCell"/>
</dbReference>
<dbReference type="InterPro" id="IPR017871">
    <property type="entry name" value="ABC_transporter-like_CS"/>
</dbReference>
<dbReference type="STRING" id="1661398.A0A482W6M8"/>
<evidence type="ECO:0000256" key="6">
    <source>
        <dbReference type="ARBA" id="ARBA00022989"/>
    </source>
</evidence>
<dbReference type="InterPro" id="IPR044746">
    <property type="entry name" value="ABCC_6TM_D1"/>
</dbReference>
<keyword evidence="12" id="KW-1185">Reference proteome</keyword>
<feature type="transmembrane region" description="Helical" evidence="8">
    <location>
        <begin position="44"/>
        <end position="69"/>
    </location>
</feature>
<dbReference type="InterPro" id="IPR036640">
    <property type="entry name" value="ABC1_TM_sf"/>
</dbReference>
<evidence type="ECO:0000313" key="12">
    <source>
        <dbReference type="Proteomes" id="UP000292052"/>
    </source>
</evidence>
<dbReference type="PANTHER" id="PTHR24223">
    <property type="entry name" value="ATP-BINDING CASSETTE SUB-FAMILY C"/>
    <property type="match status" value="1"/>
</dbReference>
<dbReference type="PROSITE" id="PS50929">
    <property type="entry name" value="ABC_TM1F"/>
    <property type="match status" value="4"/>
</dbReference>
<comment type="caution">
    <text evidence="11">The sequence shown here is derived from an EMBL/GenBank/DDBJ whole genome shotgun (WGS) entry which is preliminary data.</text>
</comment>
<dbReference type="CDD" id="cd18580">
    <property type="entry name" value="ABC_6TM_ABCC_D2"/>
    <property type="match status" value="2"/>
</dbReference>
<keyword evidence="7 8" id="KW-0472">Membrane</keyword>
<dbReference type="FunFam" id="3.40.50.300:FF:003146">
    <property type="entry name" value="Predicted protein"/>
    <property type="match status" value="1"/>
</dbReference>
<keyword evidence="5" id="KW-0067">ATP-binding</keyword>
<dbReference type="InterPro" id="IPR050173">
    <property type="entry name" value="ABC_transporter_C-like"/>
</dbReference>
<feature type="transmembrane region" description="Helical" evidence="8">
    <location>
        <begin position="611"/>
        <end position="633"/>
    </location>
</feature>